<evidence type="ECO:0000313" key="1">
    <source>
        <dbReference type="EMBL" id="MCK7592491.1"/>
    </source>
</evidence>
<accession>A0ABT0GD65</accession>
<proteinExistence type="predicted"/>
<keyword evidence="2" id="KW-1185">Reference proteome</keyword>
<dbReference type="RefSeq" id="WP_248204684.1">
    <property type="nucleotide sequence ID" value="NZ_JALNMH010000001.1"/>
</dbReference>
<dbReference type="EMBL" id="JALNMH010000001">
    <property type="protein sequence ID" value="MCK7592491.1"/>
    <property type="molecule type" value="Genomic_DNA"/>
</dbReference>
<sequence length="92" mass="9982">MRVCHIELDRRLLALDGPAGGVPLIPDAPAGADLRPGRLGGWSDVNRLRAMHEGRHPDDSAIAPFMPWPTMGKMSDIQLRALRASLRTPPPA</sequence>
<organism evidence="1 2">
    <name type="scientific">Pseudomarimonas salicorniae</name>
    <dbReference type="NCBI Taxonomy" id="2933270"/>
    <lineage>
        <taxon>Bacteria</taxon>
        <taxon>Pseudomonadati</taxon>
        <taxon>Pseudomonadota</taxon>
        <taxon>Gammaproteobacteria</taxon>
        <taxon>Lysobacterales</taxon>
        <taxon>Lysobacteraceae</taxon>
        <taxon>Pseudomarimonas</taxon>
    </lineage>
</organism>
<comment type="caution">
    <text evidence="1">The sequence shown here is derived from an EMBL/GenBank/DDBJ whole genome shotgun (WGS) entry which is preliminary data.</text>
</comment>
<reference evidence="1" key="1">
    <citation type="submission" date="2022-04" db="EMBL/GenBank/DDBJ databases">
        <title>Lysobacter sp. CAU 1642 isolated from sea sand.</title>
        <authorList>
            <person name="Kim W."/>
        </authorList>
    </citation>
    <scope>NUCLEOTIDE SEQUENCE</scope>
    <source>
        <strain evidence="1">CAU 1642</strain>
    </source>
</reference>
<name>A0ABT0GD65_9GAMM</name>
<evidence type="ECO:0000313" key="2">
    <source>
        <dbReference type="Proteomes" id="UP001431449"/>
    </source>
</evidence>
<dbReference type="Proteomes" id="UP001431449">
    <property type="component" value="Unassembled WGS sequence"/>
</dbReference>
<protein>
    <submittedName>
        <fullName evidence="1">Uncharacterized protein</fullName>
    </submittedName>
</protein>
<gene>
    <name evidence="1" type="ORF">M0G41_02275</name>
</gene>